<gene>
    <name evidence="7" type="ORF">OXX778_LOCUS518</name>
</gene>
<name>A0A813LWS8_9BILA</name>
<sequence length="170" mass="19494">MGLESKVVEEVPKENESNVDREKTCPLLLRVFCNTTGRHNKPNDYNRSTPSNELQIYTWLDATLKEITRLITEVYPNTKTKGTTFNFAVIWPNPRVPGFRMKEIGTTTIGTKGPDDNATLQSRKFVIGDYLDVAVDIARGPPSSRDAHDRRDNRNTSSYDRRARPYPEYR</sequence>
<dbReference type="EMBL" id="CAJNOC010000026">
    <property type="protein sequence ID" value="CAF0707682.1"/>
    <property type="molecule type" value="Genomic_DNA"/>
</dbReference>
<protein>
    <recommendedName>
        <fullName evidence="5">18 kDa Sin3-associated polypeptide</fullName>
    </recommendedName>
</protein>
<reference evidence="7" key="1">
    <citation type="submission" date="2021-02" db="EMBL/GenBank/DDBJ databases">
        <authorList>
            <person name="Nowell W R."/>
        </authorList>
    </citation>
    <scope>NUCLEOTIDE SEQUENCE</scope>
    <source>
        <strain evidence="7">Ploen Becks lab</strain>
    </source>
</reference>
<keyword evidence="8" id="KW-1185">Reference proteome</keyword>
<evidence type="ECO:0000313" key="7">
    <source>
        <dbReference type="EMBL" id="CAF0707682.1"/>
    </source>
</evidence>
<keyword evidence="4" id="KW-0804">Transcription</keyword>
<proteinExistence type="inferred from homology"/>
<feature type="compositionally biased region" description="Basic and acidic residues" evidence="6">
    <location>
        <begin position="145"/>
        <end position="170"/>
    </location>
</feature>
<evidence type="ECO:0000313" key="8">
    <source>
        <dbReference type="Proteomes" id="UP000663879"/>
    </source>
</evidence>
<dbReference type="PANTHER" id="PTHR13082">
    <property type="entry name" value="SAP18"/>
    <property type="match status" value="1"/>
</dbReference>
<dbReference type="GO" id="GO:0003714">
    <property type="term" value="F:transcription corepressor activity"/>
    <property type="evidence" value="ECO:0007669"/>
    <property type="project" value="TreeGrafter"/>
</dbReference>
<evidence type="ECO:0000256" key="1">
    <source>
        <dbReference type="ARBA" id="ARBA00009143"/>
    </source>
</evidence>
<dbReference type="InterPro" id="IPR042534">
    <property type="entry name" value="SAP18_sf"/>
</dbReference>
<dbReference type="Gene3D" id="3.10.20.550">
    <property type="entry name" value="ASAP complex, SAP18 subunit"/>
    <property type="match status" value="1"/>
</dbReference>
<feature type="region of interest" description="Disordered" evidence="6">
    <location>
        <begin position="138"/>
        <end position="170"/>
    </location>
</feature>
<evidence type="ECO:0000256" key="2">
    <source>
        <dbReference type="ARBA" id="ARBA00022491"/>
    </source>
</evidence>
<dbReference type="GO" id="GO:0005634">
    <property type="term" value="C:nucleus"/>
    <property type="evidence" value="ECO:0007669"/>
    <property type="project" value="TreeGrafter"/>
</dbReference>
<evidence type="ECO:0000256" key="5">
    <source>
        <dbReference type="ARBA" id="ARBA00030511"/>
    </source>
</evidence>
<dbReference type="Pfam" id="PF06487">
    <property type="entry name" value="SAP18"/>
    <property type="match status" value="1"/>
</dbReference>
<keyword evidence="3" id="KW-0805">Transcription regulation</keyword>
<comment type="similarity">
    <text evidence="1">Belongs to the SAP18 family.</text>
</comment>
<dbReference type="FunFam" id="3.10.20.550:FF:000001">
    <property type="entry name" value="Histone deacetylase complex subunit SAP18"/>
    <property type="match status" value="1"/>
</dbReference>
<dbReference type="OrthoDB" id="440566at2759"/>
<evidence type="ECO:0000256" key="6">
    <source>
        <dbReference type="SAM" id="MobiDB-lite"/>
    </source>
</evidence>
<comment type="caution">
    <text evidence="7">The sequence shown here is derived from an EMBL/GenBank/DDBJ whole genome shotgun (WGS) entry which is preliminary data.</text>
</comment>
<dbReference type="PANTHER" id="PTHR13082:SF0">
    <property type="entry name" value="HISTONE DEACETYLASE COMPLEX SUBUNIT SAP18"/>
    <property type="match status" value="1"/>
</dbReference>
<dbReference type="AlphaFoldDB" id="A0A813LWS8"/>
<dbReference type="Proteomes" id="UP000663879">
    <property type="component" value="Unassembled WGS sequence"/>
</dbReference>
<dbReference type="InterPro" id="IPR010516">
    <property type="entry name" value="SAP18"/>
</dbReference>
<keyword evidence="2" id="KW-0678">Repressor</keyword>
<evidence type="ECO:0000256" key="4">
    <source>
        <dbReference type="ARBA" id="ARBA00023163"/>
    </source>
</evidence>
<accession>A0A813LWS8</accession>
<organism evidence="7 8">
    <name type="scientific">Brachionus calyciflorus</name>
    <dbReference type="NCBI Taxonomy" id="104777"/>
    <lineage>
        <taxon>Eukaryota</taxon>
        <taxon>Metazoa</taxon>
        <taxon>Spiralia</taxon>
        <taxon>Gnathifera</taxon>
        <taxon>Rotifera</taxon>
        <taxon>Eurotatoria</taxon>
        <taxon>Monogononta</taxon>
        <taxon>Pseudotrocha</taxon>
        <taxon>Ploima</taxon>
        <taxon>Brachionidae</taxon>
        <taxon>Brachionus</taxon>
    </lineage>
</organism>
<evidence type="ECO:0000256" key="3">
    <source>
        <dbReference type="ARBA" id="ARBA00023015"/>
    </source>
</evidence>